<evidence type="ECO:0000259" key="3">
    <source>
        <dbReference type="Pfam" id="PF20416"/>
    </source>
</evidence>
<dbReference type="PANTHER" id="PTHR17695:SF11">
    <property type="entry name" value="SMALL SUBUNIT PROCESSOME COMPONENT 20 HOMOLOG"/>
    <property type="match status" value="1"/>
</dbReference>
<dbReference type="Pfam" id="PF20416">
    <property type="entry name" value="UTP20"/>
    <property type="match status" value="1"/>
</dbReference>
<dbReference type="PANTHER" id="PTHR17695">
    <property type="entry name" value="SMALL SUBUNIT PROCESSOME COMPONENT 20 HOMOLOG"/>
    <property type="match status" value="1"/>
</dbReference>
<feature type="compositionally biased region" description="Acidic residues" evidence="1">
    <location>
        <begin position="1682"/>
        <end position="1696"/>
    </location>
</feature>
<dbReference type="GO" id="GO:0030686">
    <property type="term" value="C:90S preribosome"/>
    <property type="evidence" value="ECO:0007669"/>
    <property type="project" value="TreeGrafter"/>
</dbReference>
<dbReference type="Gene3D" id="1.25.10.10">
    <property type="entry name" value="Leucine-rich Repeat Variant"/>
    <property type="match status" value="3"/>
</dbReference>
<evidence type="ECO:0000313" key="6">
    <source>
        <dbReference type="Proteomes" id="UP000499080"/>
    </source>
</evidence>
<feature type="compositionally biased region" description="Acidic residues" evidence="1">
    <location>
        <begin position="850"/>
        <end position="864"/>
    </location>
</feature>
<evidence type="ECO:0000313" key="5">
    <source>
        <dbReference type="EMBL" id="GBL84047.1"/>
    </source>
</evidence>
<dbReference type="InterPro" id="IPR016024">
    <property type="entry name" value="ARM-type_fold"/>
</dbReference>
<dbReference type="Proteomes" id="UP000499080">
    <property type="component" value="Unassembled WGS sequence"/>
</dbReference>
<name>A0A4Y2AWY9_ARAVE</name>
<reference evidence="5 6" key="1">
    <citation type="journal article" date="2019" name="Sci. Rep.">
        <title>Orb-weaving spider Araneus ventricosus genome elucidates the spidroin gene catalogue.</title>
        <authorList>
            <person name="Kono N."/>
            <person name="Nakamura H."/>
            <person name="Ohtoshi R."/>
            <person name="Moran D.A.P."/>
            <person name="Shinohara A."/>
            <person name="Yoshida Y."/>
            <person name="Fujiwara M."/>
            <person name="Mori M."/>
            <person name="Tomita M."/>
            <person name="Arakawa K."/>
        </authorList>
    </citation>
    <scope>NUCLEOTIDE SEQUENCE [LARGE SCALE GENOMIC DNA]</scope>
</reference>
<dbReference type="InterPro" id="IPR011989">
    <property type="entry name" value="ARM-like"/>
</dbReference>
<feature type="domain" description="U3 small nucleolar RNA-associated protein 20" evidence="3">
    <location>
        <begin position="1758"/>
        <end position="1973"/>
    </location>
</feature>
<dbReference type="InterPro" id="IPR057525">
    <property type="entry name" value="UTP20_C"/>
</dbReference>
<feature type="domain" description="U3 small nucleolar RNA-associated protein 20 N-terminal" evidence="2">
    <location>
        <begin position="888"/>
        <end position="1505"/>
    </location>
</feature>
<sequence>MKDKPVSHKNLNTFHFLTYAERLKNVDVCIYRQADSYLSTPDGKNTYLWEAFEKWRDLDYSISYEEFRKDIGDEIETLEQLVLRKDAIVEVFLKHLKREEHLALPALLELTVALARDLQHELYTHFPEFFKAITWHLSTKDTELLERIFLCLAFLFKFFTKYIVKDIKNVYELFSSLLNDTNKEYIRIFACEAFAALMRKVRARDDLFTFIFCHLQQNPKQTYGVGQLFFETVKGVKEQFHYCLEPVFKLLLRFLGKEDLSADLIEDSLHQMLISMAKHTVQKHCVQVQEIFSAVIDELVDDIQSTDTANNDKVKHLDRVLHLLCFWIRFKNGKLITSENGLINVTVNLSGLKNLPQYCVNSVVEVISSLMLNGCLNLPIEKVKIIISQICSHSNESAILFARSMLKYGMFEKDILPVFLSVCLKMVQSGEEEKRNKVLEVLSETIMSLKPFSESEDDVKSFSKLYLHINSSESSSEKDDKSASYSVLENFFMEYLQCSDLENNLMKIKSALICLPHLRFMKKDNVCHVIEELSQKIHRILLADEITVSEKSKKLRSVLYQAYFTYLVITITDKRSDTVFNTSFFMDLLMKFPDCINILRIVDYYISNLTKAPVIEDLPEMLSTIIPNLASPFHLVRLFTLRILKTFDLQEQQGKTKVESVFAICFEAENIPLDVQIYREKLKWLRKLEYEFIEKNLPPAYAEHITKAAIHYLLGMLYVNFKLLWEPSINILQTYANGTSQLFWDVFYPHLEKSFELCVRINSGEDVYPVSESPSNEKVDIFNHHVLLWKAMEGFPDLVERKNKALVPMLLQFMVKLVEPPEPVKEEDTELLDDDIEADLSQIEEKNDAIDDEGSDNELDDDQEPERPKVLKSKKKKKPGARRFQVTKILAGYLNVFSKFKNPKGGYKADELQRLYKELLSNTDPKIQKLAFDCVMTFGYKYLTPYKENFYRILDNKTFKTEVVLFSVDTENKVIAEEHRMDSLAILMRILYGKMLYKIDSRPMVLRFLAGCTAEELKMFFELVFLPFNEQMNDDTLIAVKKVKENTDVTSIVPIRKQHSALNTLGLIFQHLGNLIPELLPSLLKVLLIITATSSTLLSKRDEILPHCLNLLKSVRTQAVIKLIQFFKTFEDYKYSPEEIDAIFESIIWTMLPRLELESVNQPSPLLRLFATWSENTRYFILFAKHHEDDKSLTPLRHMMELYCSNRCKPRVVGVLSKIVYQLLCAEDKMSEEDESKKIPPIEINFPVMLPEIETENVPCTLGTKLLFPYVDKILCRFEMTATALSKRKVKKSLPIRDLTILLRISQFVEDPKLSFKLIQLLPPFLMKPKLDTDSEVLILNTISSLLRKSENPDYFIKLLAPFFGRLTNQNSRTALVGVFSTIAEIRPEMNQLTSIVSKINAFDLRLIGEPDYQLRLDGHKGSLEIIKRMDETTINEDFIRIIIFNSSYMIRTCDDLALRNSSSYLLQQLAKILHSVISSSPELTKLLLLETLLQEVQKGIRSPSEPVRHEFIQILQSVLEAWKDLSALKELVALCDEDKDKDFWENIRHLQFHRRARALLRFAELIRKQCEDKEKISIFYLTSYMIPIVSSFLFNSAYKKQVHVIDTAIETLGSVALALPWNHYEPLLKQYLQMLSTDIEHHKTIIKIIVSLLNAFHFQTSSKRPAPASESPVIKKPALESTDDQPMETEGDAESEVPVQSISADASGGGGDIATDESFKIYISIKRGILPLLHRSLMRKSKSDDEHKWASGNYYPEDEDILRVPIALAMVKLLQKLPTESLEKNLPGLFLKMCDLLKTKTESIRETTRETLVKMMESLGPKYFRCLLTEMIGVMKRGYQVHVMIFTINAVLHKLAEKMEQGDLDSCAVDLTQVCTNELFTDVAEEKEVEKITGKLKEARSVKSYSIFKILSQFVSEEHLLEIIQPLKEELSKRHSHKIMKKVSECLKSIAQGLSKNQSIEDKKLLVFIHLIINESMPVLKKKRQEDAAKPKFERPDCLLIPKEPGRSGPPAKLNKKTSDHVFVEFGLQLLLFSLKKDTFDKNKKEILEMLDPFVALLADCLASNNIKIITLALQCLKPLYKYPLPSFKTVTRKIVNSLFLIVNKYAAVGMAQGENFEMVVMSFKLFTVLVKHSQYHTMSEEQLKSLLSYIEQDMYDYLRQATAFTLLKEILSKKLQAPELRGIMSKVAEMSVTSEQTHVRNQCRQVCMQYMLDYPLGKHLEKSISFFISQLEYPLEHGRVSALEIIYSMLTSFPGNVLKRHSALFLIPLSARLVNDVPVCRKMVAQCIKALLTKIEHDGRSSVFSIPFSWLQAKKVSMKRLGAQLCGMFAEIEGEQFEHRFHEILPIITGLICTAKTEEVTSEADERSTDHFLYHVLNSLTKMLSFCPVMRKKDFADSLKLLFDELQGLILYPHVWVRFATCQLFELMMFSYSVEEIATAICKKKKDNSVFLNTRQMLRDLSADFSTLLQSPFLNDKFGDKIIRNLIYLARILSKLPEESSQREETVKVSLDWMVRRLCREAKKEVADNPTVFERRKCVFKFIGALFTQEKDELLIEKDKLLPLLNSMLVPLCREITDASKHSDEEVKKTAQEVLNEIKTVVGVEEFSDAYAQVQTTLFKKKVKRKQEKAQEAITDPQKFAQKRIKKQLSKKESKKRKIMRLKGKKKVVKKNKLSDLVIAS</sequence>
<dbReference type="OrthoDB" id="360653at2759"/>
<dbReference type="InterPro" id="IPR052575">
    <property type="entry name" value="SSU_processome_comp_20"/>
</dbReference>
<feature type="region of interest" description="Disordered" evidence="1">
    <location>
        <begin position="2643"/>
        <end position="2669"/>
    </location>
</feature>
<dbReference type="GO" id="GO:0032040">
    <property type="term" value="C:small-subunit processome"/>
    <property type="evidence" value="ECO:0007669"/>
    <property type="project" value="TreeGrafter"/>
</dbReference>
<dbReference type="EMBL" id="BGPR01000035">
    <property type="protein sequence ID" value="GBL84047.1"/>
    <property type="molecule type" value="Genomic_DNA"/>
</dbReference>
<dbReference type="Pfam" id="PF23099">
    <property type="entry name" value="UTP20_C"/>
    <property type="match status" value="1"/>
</dbReference>
<feature type="region of interest" description="Disordered" evidence="1">
    <location>
        <begin position="844"/>
        <end position="879"/>
    </location>
</feature>
<dbReference type="InterPro" id="IPR011430">
    <property type="entry name" value="UTP20_N"/>
</dbReference>
<proteinExistence type="predicted"/>
<evidence type="ECO:0000259" key="2">
    <source>
        <dbReference type="Pfam" id="PF07539"/>
    </source>
</evidence>
<evidence type="ECO:0000259" key="4">
    <source>
        <dbReference type="Pfam" id="PF23099"/>
    </source>
</evidence>
<feature type="region of interest" description="Disordered" evidence="1">
    <location>
        <begin position="1663"/>
        <end position="1711"/>
    </location>
</feature>
<dbReference type="SUPFAM" id="SSF48371">
    <property type="entry name" value="ARM repeat"/>
    <property type="match status" value="3"/>
</dbReference>
<dbReference type="Pfam" id="PF07539">
    <property type="entry name" value="UTP20_N"/>
    <property type="match status" value="1"/>
</dbReference>
<feature type="compositionally biased region" description="Basic residues" evidence="1">
    <location>
        <begin position="870"/>
        <end position="879"/>
    </location>
</feature>
<protein>
    <submittedName>
        <fullName evidence="5">Small subunit processome component 20</fullName>
    </submittedName>
</protein>
<organism evidence="5 6">
    <name type="scientific">Araneus ventricosus</name>
    <name type="common">Orbweaver spider</name>
    <name type="synonym">Epeira ventricosa</name>
    <dbReference type="NCBI Taxonomy" id="182803"/>
    <lineage>
        <taxon>Eukaryota</taxon>
        <taxon>Metazoa</taxon>
        <taxon>Ecdysozoa</taxon>
        <taxon>Arthropoda</taxon>
        <taxon>Chelicerata</taxon>
        <taxon>Arachnida</taxon>
        <taxon>Araneae</taxon>
        <taxon>Araneomorphae</taxon>
        <taxon>Entelegynae</taxon>
        <taxon>Araneoidea</taxon>
        <taxon>Araneidae</taxon>
        <taxon>Araneus</taxon>
    </lineage>
</organism>
<accession>A0A4Y2AWY9</accession>
<gene>
    <name evidence="5" type="primary">UTP20</name>
    <name evidence="5" type="ORF">AVEN_100905_1</name>
</gene>
<dbReference type="InterPro" id="IPR046523">
    <property type="entry name" value="UTP20_dom"/>
</dbReference>
<comment type="caution">
    <text evidence="5">The sequence shown here is derived from an EMBL/GenBank/DDBJ whole genome shotgun (WGS) entry which is preliminary data.</text>
</comment>
<keyword evidence="6" id="KW-1185">Reference proteome</keyword>
<feature type="domain" description="U3 small nucleolar RNA-associated protein 20 C-terminal" evidence="4">
    <location>
        <begin position="2321"/>
        <end position="2661"/>
    </location>
</feature>
<evidence type="ECO:0000256" key="1">
    <source>
        <dbReference type="SAM" id="MobiDB-lite"/>
    </source>
</evidence>